<name>A0A0D3JX22_EMIH1</name>
<reference evidence="3" key="2">
    <citation type="submission" date="2024-10" db="UniProtKB">
        <authorList>
            <consortium name="EnsemblProtists"/>
        </authorList>
    </citation>
    <scope>IDENTIFICATION</scope>
</reference>
<feature type="compositionally biased region" description="Gly residues" evidence="1">
    <location>
        <begin position="130"/>
        <end position="157"/>
    </location>
</feature>
<dbReference type="InterPro" id="IPR017884">
    <property type="entry name" value="SANT_dom"/>
</dbReference>
<dbReference type="KEGG" id="ehx:EMIHUDRAFT_114388"/>
<dbReference type="HOGENOM" id="CLU_875614_0_0_1"/>
<evidence type="ECO:0000313" key="3">
    <source>
        <dbReference type="EnsemblProtists" id="EOD28057"/>
    </source>
</evidence>
<organism evidence="3 4">
    <name type="scientific">Emiliania huxleyi (strain CCMP1516)</name>
    <dbReference type="NCBI Taxonomy" id="280463"/>
    <lineage>
        <taxon>Eukaryota</taxon>
        <taxon>Haptista</taxon>
        <taxon>Haptophyta</taxon>
        <taxon>Prymnesiophyceae</taxon>
        <taxon>Isochrysidales</taxon>
        <taxon>Noelaerhabdaceae</taxon>
        <taxon>Emiliania</taxon>
    </lineage>
</organism>
<evidence type="ECO:0000259" key="2">
    <source>
        <dbReference type="PROSITE" id="PS51293"/>
    </source>
</evidence>
<dbReference type="EnsemblProtists" id="EOD28057">
    <property type="protein sequence ID" value="EOD28057"/>
    <property type="gene ID" value="EMIHUDRAFT_114388"/>
</dbReference>
<feature type="region of interest" description="Disordered" evidence="1">
    <location>
        <begin position="1"/>
        <end position="40"/>
    </location>
</feature>
<keyword evidence="4" id="KW-1185">Reference proteome</keyword>
<feature type="region of interest" description="Disordered" evidence="1">
    <location>
        <begin position="210"/>
        <end position="230"/>
    </location>
</feature>
<dbReference type="AlphaFoldDB" id="A0A0D3JX22"/>
<sequence>MGGGAPLRPPDIAPPQQHRPPPPSPGPRQQSPPPGVDADLPGWVVIQRTTQTGRSYKVYHGPRGEYAESRRQALLLASGEPLTPAQLAPKCVVLEPADVLYDGDPLLALLEAGGGTVCSLPPPPAPNGAAHGGGGGDKGGDKGSSGGGDKGGGGGDKGGGDKGGLRQKAAAGAVYDLLLFDPARSAPHALKVYLRNAAEAWPATRDAIERRAAPPGGQPRSAGEGGSMEAAAEEEALRLLHAHEYDGSLALEAVAAAAPPPSRAPWTAAQVLSFDSGLLSHGKNFSLIAQSVGRPMSDIVRRYYERKCRTEVRRGEPR</sequence>
<feature type="compositionally biased region" description="Pro residues" evidence="1">
    <location>
        <begin position="7"/>
        <end position="35"/>
    </location>
</feature>
<feature type="region of interest" description="Disordered" evidence="1">
    <location>
        <begin position="119"/>
        <end position="165"/>
    </location>
</feature>
<dbReference type="GeneID" id="17273602"/>
<dbReference type="RefSeq" id="XP_005780486.1">
    <property type="nucleotide sequence ID" value="XM_005780429.1"/>
</dbReference>
<accession>A0A0D3JX22</accession>
<dbReference type="Proteomes" id="UP000013827">
    <property type="component" value="Unassembled WGS sequence"/>
</dbReference>
<dbReference type="SUPFAM" id="SSF46689">
    <property type="entry name" value="Homeodomain-like"/>
    <property type="match status" value="1"/>
</dbReference>
<evidence type="ECO:0000256" key="1">
    <source>
        <dbReference type="SAM" id="MobiDB-lite"/>
    </source>
</evidence>
<protein>
    <recommendedName>
        <fullName evidence="2">SANT domain-containing protein</fullName>
    </recommendedName>
</protein>
<dbReference type="InterPro" id="IPR009057">
    <property type="entry name" value="Homeodomain-like_sf"/>
</dbReference>
<reference evidence="4" key="1">
    <citation type="journal article" date="2013" name="Nature">
        <title>Pan genome of the phytoplankton Emiliania underpins its global distribution.</title>
        <authorList>
            <person name="Read B.A."/>
            <person name="Kegel J."/>
            <person name="Klute M.J."/>
            <person name="Kuo A."/>
            <person name="Lefebvre S.C."/>
            <person name="Maumus F."/>
            <person name="Mayer C."/>
            <person name="Miller J."/>
            <person name="Monier A."/>
            <person name="Salamov A."/>
            <person name="Young J."/>
            <person name="Aguilar M."/>
            <person name="Claverie J.M."/>
            <person name="Frickenhaus S."/>
            <person name="Gonzalez K."/>
            <person name="Herman E.K."/>
            <person name="Lin Y.C."/>
            <person name="Napier J."/>
            <person name="Ogata H."/>
            <person name="Sarno A.F."/>
            <person name="Shmutz J."/>
            <person name="Schroeder D."/>
            <person name="de Vargas C."/>
            <person name="Verret F."/>
            <person name="von Dassow P."/>
            <person name="Valentin K."/>
            <person name="Van de Peer Y."/>
            <person name="Wheeler G."/>
            <person name="Dacks J.B."/>
            <person name="Delwiche C.F."/>
            <person name="Dyhrman S.T."/>
            <person name="Glockner G."/>
            <person name="John U."/>
            <person name="Richards T."/>
            <person name="Worden A.Z."/>
            <person name="Zhang X."/>
            <person name="Grigoriev I.V."/>
            <person name="Allen A.E."/>
            <person name="Bidle K."/>
            <person name="Borodovsky M."/>
            <person name="Bowler C."/>
            <person name="Brownlee C."/>
            <person name="Cock J.M."/>
            <person name="Elias M."/>
            <person name="Gladyshev V.N."/>
            <person name="Groth M."/>
            <person name="Guda C."/>
            <person name="Hadaegh A."/>
            <person name="Iglesias-Rodriguez M.D."/>
            <person name="Jenkins J."/>
            <person name="Jones B.M."/>
            <person name="Lawson T."/>
            <person name="Leese F."/>
            <person name="Lindquist E."/>
            <person name="Lobanov A."/>
            <person name="Lomsadze A."/>
            <person name="Malik S.B."/>
            <person name="Marsh M.E."/>
            <person name="Mackinder L."/>
            <person name="Mock T."/>
            <person name="Mueller-Roeber B."/>
            <person name="Pagarete A."/>
            <person name="Parker M."/>
            <person name="Probert I."/>
            <person name="Quesneville H."/>
            <person name="Raines C."/>
            <person name="Rensing S.A."/>
            <person name="Riano-Pachon D.M."/>
            <person name="Richier S."/>
            <person name="Rokitta S."/>
            <person name="Shiraiwa Y."/>
            <person name="Soanes D.M."/>
            <person name="van der Giezen M."/>
            <person name="Wahlund T.M."/>
            <person name="Williams B."/>
            <person name="Wilson W."/>
            <person name="Wolfe G."/>
            <person name="Wurch L.L."/>
        </authorList>
    </citation>
    <scope>NUCLEOTIDE SEQUENCE</scope>
</reference>
<dbReference type="PROSITE" id="PS51293">
    <property type="entry name" value="SANT"/>
    <property type="match status" value="1"/>
</dbReference>
<dbReference type="Gene3D" id="1.10.10.60">
    <property type="entry name" value="Homeodomain-like"/>
    <property type="match status" value="1"/>
</dbReference>
<evidence type="ECO:0000313" key="4">
    <source>
        <dbReference type="Proteomes" id="UP000013827"/>
    </source>
</evidence>
<proteinExistence type="predicted"/>
<dbReference type="PaxDb" id="2903-EOD28057"/>
<feature type="domain" description="SANT" evidence="2">
    <location>
        <begin position="261"/>
        <end position="311"/>
    </location>
</feature>